<sequence>MSNPNVILLLADDLGYGDLSCYGGVGAQTPHIDALLEHGVRFADGYSTSAVCTPARYSILTGEYPFRNPDTHILPGDAPCIIGKEQGTLPKVFRKAGYRTAAIGKWHLGLGSGDLDWNKPISHTPNDIGFDYSYIFPATNDRVPCVYVKNRLVENLDENDPIEVSYNAKCPFEGIATSERNPELLRMRHSNGHNNSIINGVGRIGYMRGGQKAVWRDEDLAEQFLSEAEKFIKEDPEKPFFLYYALHQPHVPRVPNPKFAGKSGLGPRGDVIMEMDHCVGKLTAFLEKEGLLDNTILLFTSDNGPVLDDGYMDNAERFNAMAQHRPAGPLRGGKYSKFEGGARIPLIVSWKSHIRPAVSHALVSQVDFAASFASMLGVDLGDWTPDSQDHLDAFLGESIEGREEIFAEAANKSHFLRQGKWTYMQPSEGPAHDFTTNIELGNSRDHQLFNMEYDVGQRINVAEIHPDLVEKMSRRIEEIMASARTR</sequence>
<dbReference type="Gene3D" id="3.40.720.10">
    <property type="entry name" value="Alkaline Phosphatase, subunit A"/>
    <property type="match status" value="1"/>
</dbReference>
<dbReference type="Proteomes" id="UP000824002">
    <property type="component" value="Unassembled WGS sequence"/>
</dbReference>
<organism evidence="4 5">
    <name type="scientific">Candidatus Merdivicinus excrementipullorum</name>
    <dbReference type="NCBI Taxonomy" id="2840867"/>
    <lineage>
        <taxon>Bacteria</taxon>
        <taxon>Bacillati</taxon>
        <taxon>Bacillota</taxon>
        <taxon>Clostridia</taxon>
        <taxon>Eubacteriales</taxon>
        <taxon>Oscillospiraceae</taxon>
        <taxon>Oscillospiraceae incertae sedis</taxon>
        <taxon>Candidatus Merdivicinus</taxon>
    </lineage>
</organism>
<dbReference type="InterPro" id="IPR000917">
    <property type="entry name" value="Sulfatase_N"/>
</dbReference>
<evidence type="ECO:0000256" key="2">
    <source>
        <dbReference type="ARBA" id="ARBA00022801"/>
    </source>
</evidence>
<dbReference type="AlphaFoldDB" id="A0A9D1JZ00"/>
<comment type="similarity">
    <text evidence="1">Belongs to the sulfatase family.</text>
</comment>
<dbReference type="InterPro" id="IPR024607">
    <property type="entry name" value="Sulfatase_CS"/>
</dbReference>
<dbReference type="InterPro" id="IPR017850">
    <property type="entry name" value="Alkaline_phosphatase_core_sf"/>
</dbReference>
<dbReference type="SUPFAM" id="SSF53649">
    <property type="entry name" value="Alkaline phosphatase-like"/>
    <property type="match status" value="1"/>
</dbReference>
<evidence type="ECO:0000259" key="3">
    <source>
        <dbReference type="Pfam" id="PF00884"/>
    </source>
</evidence>
<name>A0A9D1JZ00_9FIRM</name>
<dbReference type="PANTHER" id="PTHR43751:SF7">
    <property type="entry name" value="ARYLSULPHATASE A"/>
    <property type="match status" value="1"/>
</dbReference>
<protein>
    <submittedName>
        <fullName evidence="4">Arylsulfatase</fullName>
    </submittedName>
</protein>
<gene>
    <name evidence="4" type="ORF">IAB51_04670</name>
</gene>
<evidence type="ECO:0000313" key="5">
    <source>
        <dbReference type="Proteomes" id="UP000824002"/>
    </source>
</evidence>
<dbReference type="GO" id="GO:0016787">
    <property type="term" value="F:hydrolase activity"/>
    <property type="evidence" value="ECO:0007669"/>
    <property type="project" value="UniProtKB-KW"/>
</dbReference>
<reference evidence="4" key="2">
    <citation type="journal article" date="2021" name="PeerJ">
        <title>Extensive microbial diversity within the chicken gut microbiome revealed by metagenomics and culture.</title>
        <authorList>
            <person name="Gilroy R."/>
            <person name="Ravi A."/>
            <person name="Getino M."/>
            <person name="Pursley I."/>
            <person name="Horton D.L."/>
            <person name="Alikhan N.F."/>
            <person name="Baker D."/>
            <person name="Gharbi K."/>
            <person name="Hall N."/>
            <person name="Watson M."/>
            <person name="Adriaenssens E.M."/>
            <person name="Foster-Nyarko E."/>
            <person name="Jarju S."/>
            <person name="Secka A."/>
            <person name="Antonio M."/>
            <person name="Oren A."/>
            <person name="Chaudhuri R.R."/>
            <person name="La Ragione R."/>
            <person name="Hildebrand F."/>
            <person name="Pallen M.J."/>
        </authorList>
    </citation>
    <scope>NUCLEOTIDE SEQUENCE</scope>
    <source>
        <strain evidence="4">CHK199-13235</strain>
    </source>
</reference>
<accession>A0A9D1JZ00</accession>
<dbReference type="CDD" id="cd16143">
    <property type="entry name" value="ARS_like"/>
    <property type="match status" value="1"/>
</dbReference>
<reference evidence="4" key="1">
    <citation type="submission" date="2020-10" db="EMBL/GenBank/DDBJ databases">
        <authorList>
            <person name="Gilroy R."/>
        </authorList>
    </citation>
    <scope>NUCLEOTIDE SEQUENCE</scope>
    <source>
        <strain evidence="4">CHK199-13235</strain>
    </source>
</reference>
<dbReference type="PANTHER" id="PTHR43751">
    <property type="entry name" value="SULFATASE"/>
    <property type="match status" value="1"/>
</dbReference>
<proteinExistence type="inferred from homology"/>
<dbReference type="Pfam" id="PF00884">
    <property type="entry name" value="Sulfatase"/>
    <property type="match status" value="1"/>
</dbReference>
<comment type="caution">
    <text evidence="4">The sequence shown here is derived from an EMBL/GenBank/DDBJ whole genome shotgun (WGS) entry which is preliminary data.</text>
</comment>
<dbReference type="EMBL" id="DVJP01000031">
    <property type="protein sequence ID" value="HIS76089.1"/>
    <property type="molecule type" value="Genomic_DNA"/>
</dbReference>
<dbReference type="Gene3D" id="3.30.1120.10">
    <property type="match status" value="1"/>
</dbReference>
<dbReference type="InterPro" id="IPR052701">
    <property type="entry name" value="GAG_Ulvan_Degrading_Sulfatases"/>
</dbReference>
<dbReference type="PROSITE" id="PS00149">
    <property type="entry name" value="SULFATASE_2"/>
    <property type="match status" value="1"/>
</dbReference>
<feature type="domain" description="Sulfatase N-terminal" evidence="3">
    <location>
        <begin position="4"/>
        <end position="378"/>
    </location>
</feature>
<evidence type="ECO:0000256" key="1">
    <source>
        <dbReference type="ARBA" id="ARBA00008779"/>
    </source>
</evidence>
<evidence type="ECO:0000313" key="4">
    <source>
        <dbReference type="EMBL" id="HIS76089.1"/>
    </source>
</evidence>
<keyword evidence="2" id="KW-0378">Hydrolase</keyword>
<dbReference type="PROSITE" id="PS00523">
    <property type="entry name" value="SULFATASE_1"/>
    <property type="match status" value="1"/>
</dbReference>